<proteinExistence type="predicted"/>
<dbReference type="GO" id="GO:0005829">
    <property type="term" value="C:cytosol"/>
    <property type="evidence" value="ECO:0007669"/>
    <property type="project" value="TreeGrafter"/>
</dbReference>
<dbReference type="GO" id="GO:0003960">
    <property type="term" value="F:quinone reductase (NADPH) activity"/>
    <property type="evidence" value="ECO:0007669"/>
    <property type="project" value="InterPro"/>
</dbReference>
<dbReference type="InterPro" id="IPR020843">
    <property type="entry name" value="ER"/>
</dbReference>
<reference evidence="6 7" key="1">
    <citation type="submission" date="2014-04" db="EMBL/GenBank/DDBJ databases">
        <authorList>
            <consortium name="DOE Joint Genome Institute"/>
            <person name="Kuo A."/>
            <person name="Girlanda M."/>
            <person name="Perotto S."/>
            <person name="Kohler A."/>
            <person name="Nagy L.G."/>
            <person name="Floudas D."/>
            <person name="Copeland A."/>
            <person name="Barry K.W."/>
            <person name="Cichocki N."/>
            <person name="Veneault-Fourrey C."/>
            <person name="LaButti K."/>
            <person name="Lindquist E.A."/>
            <person name="Lipzen A."/>
            <person name="Lundell T."/>
            <person name="Morin E."/>
            <person name="Murat C."/>
            <person name="Sun H."/>
            <person name="Tunlid A."/>
            <person name="Henrissat B."/>
            <person name="Grigoriev I.V."/>
            <person name="Hibbett D.S."/>
            <person name="Martin F."/>
            <person name="Nordberg H.P."/>
            <person name="Cantor M.N."/>
            <person name="Hua S.X."/>
        </authorList>
    </citation>
    <scope>NUCLEOTIDE SEQUENCE [LARGE SCALE GENOMIC DNA]</scope>
    <source>
        <strain evidence="6 7">MUT 4182</strain>
    </source>
</reference>
<evidence type="ECO:0000313" key="6">
    <source>
        <dbReference type="EMBL" id="KIO27905.1"/>
    </source>
</evidence>
<keyword evidence="1" id="KW-0521">NADP</keyword>
<dbReference type="OrthoDB" id="48317at2759"/>
<dbReference type="HOGENOM" id="CLU_026673_3_1_1"/>
<dbReference type="CDD" id="cd05286">
    <property type="entry name" value="QOR2"/>
    <property type="match status" value="1"/>
</dbReference>
<keyword evidence="2" id="KW-0560">Oxidoreductase</keyword>
<dbReference type="Gene3D" id="3.90.180.10">
    <property type="entry name" value="Medium-chain alcohol dehydrogenases, catalytic domain"/>
    <property type="match status" value="1"/>
</dbReference>
<dbReference type="InterPro" id="IPR013149">
    <property type="entry name" value="ADH-like_C"/>
</dbReference>
<gene>
    <name evidence="6" type="ORF">M407DRAFT_187233</name>
</gene>
<protein>
    <recommendedName>
        <fullName evidence="4">Probable quinone oxidoreductase</fullName>
    </recommendedName>
    <alternativeName>
        <fullName evidence="3">NADPH:quinone reductase</fullName>
    </alternativeName>
</protein>
<dbReference type="STRING" id="1051891.A0A0C3QBL3"/>
<dbReference type="Pfam" id="PF08240">
    <property type="entry name" value="ADH_N"/>
    <property type="match status" value="1"/>
</dbReference>
<dbReference type="InterPro" id="IPR011032">
    <property type="entry name" value="GroES-like_sf"/>
</dbReference>
<keyword evidence="7" id="KW-1185">Reference proteome</keyword>
<dbReference type="InterPro" id="IPR036291">
    <property type="entry name" value="NAD(P)-bd_dom_sf"/>
</dbReference>
<sequence>MSSTRTIKAIGIKSQGELDVIEELELSAPTPRDDQVVIKVEYAGVNFIDTYERAGVYKVTAFPKILGKEAAGTVISLPTSRAVTEDNEYQLRNLAIGDRVVTIDDGLFAEEIAVPWSKVVKLPDNVTTKVAAASALQGQTAMTFATEAYDIQKDDIILVYSAAGGVGINLTQIAASRGATVIATVSSEVKTEVARANGAKHVINTSEQNVVDEVLKITNREGVHAVFDGVGKDTFEDNFKIIRRKGTFVSLGNASGVPPLFQPLRLGEKNIKLVRPRLFGYITTPEEIRTYQNKYDALLGSGVVKPVIYKEYPFTAEGVKQSQIDITSRGTIGKLILKVA</sequence>
<name>A0A0C3QBL3_9AGAM</name>
<dbReference type="EMBL" id="KN823001">
    <property type="protein sequence ID" value="KIO27905.1"/>
    <property type="molecule type" value="Genomic_DNA"/>
</dbReference>
<dbReference type="AlphaFoldDB" id="A0A0C3QBL3"/>
<dbReference type="InterPro" id="IPR047618">
    <property type="entry name" value="QOR-like"/>
</dbReference>
<dbReference type="SUPFAM" id="SSF50129">
    <property type="entry name" value="GroES-like"/>
    <property type="match status" value="1"/>
</dbReference>
<dbReference type="GO" id="GO:0035925">
    <property type="term" value="F:mRNA 3'-UTR AU-rich region binding"/>
    <property type="evidence" value="ECO:0007669"/>
    <property type="project" value="TreeGrafter"/>
</dbReference>
<dbReference type="SMART" id="SM00829">
    <property type="entry name" value="PKS_ER"/>
    <property type="match status" value="1"/>
</dbReference>
<dbReference type="Proteomes" id="UP000054248">
    <property type="component" value="Unassembled WGS sequence"/>
</dbReference>
<dbReference type="SUPFAM" id="SSF51735">
    <property type="entry name" value="NAD(P)-binding Rossmann-fold domains"/>
    <property type="match status" value="1"/>
</dbReference>
<evidence type="ECO:0000256" key="1">
    <source>
        <dbReference type="ARBA" id="ARBA00022857"/>
    </source>
</evidence>
<evidence type="ECO:0000256" key="4">
    <source>
        <dbReference type="ARBA" id="ARBA00070796"/>
    </source>
</evidence>
<organism evidence="6 7">
    <name type="scientific">Tulasnella calospora MUT 4182</name>
    <dbReference type="NCBI Taxonomy" id="1051891"/>
    <lineage>
        <taxon>Eukaryota</taxon>
        <taxon>Fungi</taxon>
        <taxon>Dikarya</taxon>
        <taxon>Basidiomycota</taxon>
        <taxon>Agaricomycotina</taxon>
        <taxon>Agaricomycetes</taxon>
        <taxon>Cantharellales</taxon>
        <taxon>Tulasnellaceae</taxon>
        <taxon>Tulasnella</taxon>
    </lineage>
</organism>
<evidence type="ECO:0000256" key="2">
    <source>
        <dbReference type="ARBA" id="ARBA00023002"/>
    </source>
</evidence>
<dbReference type="PANTHER" id="PTHR48106:SF13">
    <property type="entry name" value="QUINONE OXIDOREDUCTASE-RELATED"/>
    <property type="match status" value="1"/>
</dbReference>
<evidence type="ECO:0000256" key="3">
    <source>
        <dbReference type="ARBA" id="ARBA00043088"/>
    </source>
</evidence>
<evidence type="ECO:0000259" key="5">
    <source>
        <dbReference type="SMART" id="SM00829"/>
    </source>
</evidence>
<dbReference type="FunFam" id="3.40.50.720:FF:000053">
    <property type="entry name" value="Quinone oxidoreductase 1"/>
    <property type="match status" value="1"/>
</dbReference>
<dbReference type="InterPro" id="IPR013154">
    <property type="entry name" value="ADH-like_N"/>
</dbReference>
<feature type="domain" description="Enoyl reductase (ER)" evidence="5">
    <location>
        <begin position="16"/>
        <end position="337"/>
    </location>
</feature>
<reference evidence="7" key="2">
    <citation type="submission" date="2015-01" db="EMBL/GenBank/DDBJ databases">
        <title>Evolutionary Origins and Diversification of the Mycorrhizal Mutualists.</title>
        <authorList>
            <consortium name="DOE Joint Genome Institute"/>
            <consortium name="Mycorrhizal Genomics Consortium"/>
            <person name="Kohler A."/>
            <person name="Kuo A."/>
            <person name="Nagy L.G."/>
            <person name="Floudas D."/>
            <person name="Copeland A."/>
            <person name="Barry K.W."/>
            <person name="Cichocki N."/>
            <person name="Veneault-Fourrey C."/>
            <person name="LaButti K."/>
            <person name="Lindquist E.A."/>
            <person name="Lipzen A."/>
            <person name="Lundell T."/>
            <person name="Morin E."/>
            <person name="Murat C."/>
            <person name="Riley R."/>
            <person name="Ohm R."/>
            <person name="Sun H."/>
            <person name="Tunlid A."/>
            <person name="Henrissat B."/>
            <person name="Grigoriev I.V."/>
            <person name="Hibbett D.S."/>
            <person name="Martin F."/>
        </authorList>
    </citation>
    <scope>NUCLEOTIDE SEQUENCE [LARGE SCALE GENOMIC DNA]</scope>
    <source>
        <strain evidence="7">MUT 4182</strain>
    </source>
</reference>
<dbReference type="GO" id="GO:0070402">
    <property type="term" value="F:NADPH binding"/>
    <property type="evidence" value="ECO:0007669"/>
    <property type="project" value="TreeGrafter"/>
</dbReference>
<evidence type="ECO:0000313" key="7">
    <source>
        <dbReference type="Proteomes" id="UP000054248"/>
    </source>
</evidence>
<accession>A0A0C3QBL3</accession>
<dbReference type="Pfam" id="PF00107">
    <property type="entry name" value="ADH_zinc_N"/>
    <property type="match status" value="1"/>
</dbReference>
<dbReference type="PANTHER" id="PTHR48106">
    <property type="entry name" value="QUINONE OXIDOREDUCTASE PIG3-RELATED"/>
    <property type="match status" value="1"/>
</dbReference>
<dbReference type="Gene3D" id="3.40.50.720">
    <property type="entry name" value="NAD(P)-binding Rossmann-like Domain"/>
    <property type="match status" value="1"/>
</dbReference>